<dbReference type="InterPro" id="IPR001110">
    <property type="entry name" value="UPF0012_CS"/>
</dbReference>
<evidence type="ECO:0000313" key="3">
    <source>
        <dbReference type="Proteomes" id="UP000644192"/>
    </source>
</evidence>
<organism evidence="2 3">
    <name type="scientific">Pseudomonas aeruginosa</name>
    <dbReference type="NCBI Taxonomy" id="287"/>
    <lineage>
        <taxon>Bacteria</taxon>
        <taxon>Pseudomonadati</taxon>
        <taxon>Pseudomonadota</taxon>
        <taxon>Gammaproteobacteria</taxon>
        <taxon>Pseudomonadales</taxon>
        <taxon>Pseudomonadaceae</taxon>
        <taxon>Pseudomonas</taxon>
    </lineage>
</organism>
<dbReference type="PROSITE" id="PS01227">
    <property type="entry name" value="UPF0012"/>
    <property type="match status" value="1"/>
</dbReference>
<proteinExistence type="inferred from homology"/>
<dbReference type="Proteomes" id="UP000644192">
    <property type="component" value="Unassembled WGS sequence"/>
</dbReference>
<dbReference type="InterPro" id="IPR036526">
    <property type="entry name" value="C-N_Hydrolase_sf"/>
</dbReference>
<comment type="similarity">
    <text evidence="1">Belongs to the carbon-nitrogen hydrolase superfamily. NIT1/NIT2 family.</text>
</comment>
<dbReference type="AlphaFoldDB" id="A0A5E9KD64"/>
<evidence type="ECO:0000313" key="2">
    <source>
        <dbReference type="EMBL" id="MZZ15244.1"/>
    </source>
</evidence>
<protein>
    <submittedName>
        <fullName evidence="2">Uncharacterized protein</fullName>
    </submittedName>
</protein>
<dbReference type="PROSITE" id="PS50263">
    <property type="entry name" value="CN_HYDROLASE"/>
    <property type="match status" value="1"/>
</dbReference>
<accession>A0A5E9KD64</accession>
<dbReference type="Pfam" id="PF00795">
    <property type="entry name" value="CN_hydrolase"/>
    <property type="match status" value="1"/>
</dbReference>
<dbReference type="EMBL" id="WXZT01000016">
    <property type="protein sequence ID" value="MZZ15244.1"/>
    <property type="molecule type" value="Genomic_DNA"/>
</dbReference>
<comment type="caution">
    <text evidence="2">The sequence shown here is derived from an EMBL/GenBank/DDBJ whole genome shotgun (WGS) entry which is preliminary data.</text>
</comment>
<evidence type="ECO:0000256" key="1">
    <source>
        <dbReference type="ARBA" id="ARBA00010613"/>
    </source>
</evidence>
<name>A0A5E9KD64_PSEAI</name>
<reference evidence="2" key="1">
    <citation type="submission" date="2020-01" db="EMBL/GenBank/DDBJ databases">
        <title>Bacteria Cultured from War Wounds Associated with the Conflict in Eastern Ukraine.</title>
        <authorList>
            <person name="Snesrud E."/>
            <person name="Galac M.R."/>
            <person name="Mc Gann P."/>
            <person name="Valentine K."/>
            <person name="Viacheslav K."/>
        </authorList>
    </citation>
    <scope>NUCLEOTIDE SEQUENCE</scope>
    <source>
        <strain evidence="2">VNMU148</strain>
    </source>
</reference>
<dbReference type="Gene3D" id="3.60.110.10">
    <property type="entry name" value="Carbon-nitrogen hydrolase"/>
    <property type="match status" value="1"/>
</dbReference>
<sequence>MVATRFGRIAVMVCYDLEFPEWVRLPALSGAQLLCAPVNWPAAPRPKGERPGAAGRMKKGAGQYRRRALLPEENLIPVRLRSLPGASTRYD</sequence>
<dbReference type="InterPro" id="IPR003010">
    <property type="entry name" value="C-N_Hydrolase"/>
</dbReference>
<gene>
    <name evidence="2" type="ORF">GUL26_23595</name>
</gene>
<dbReference type="SUPFAM" id="SSF56317">
    <property type="entry name" value="Carbon-nitrogen hydrolase"/>
    <property type="match status" value="1"/>
</dbReference>